<evidence type="ECO:0000256" key="2">
    <source>
        <dbReference type="ARBA" id="ARBA00022475"/>
    </source>
</evidence>
<evidence type="ECO:0000256" key="3">
    <source>
        <dbReference type="ARBA" id="ARBA00022692"/>
    </source>
</evidence>
<dbReference type="RefSeq" id="WP_379891639.1">
    <property type="nucleotide sequence ID" value="NZ_CBCSCT010000074.1"/>
</dbReference>
<feature type="coiled-coil region" evidence="6">
    <location>
        <begin position="117"/>
        <end position="144"/>
    </location>
</feature>
<comment type="subcellular location">
    <subcellularLocation>
        <location evidence="1">Cell membrane</location>
        <topology evidence="1">Single-pass membrane protein</topology>
    </subcellularLocation>
</comment>
<keyword evidence="3 8" id="KW-0812">Transmembrane</keyword>
<dbReference type="Pfam" id="PF04024">
    <property type="entry name" value="PspC"/>
    <property type="match status" value="1"/>
</dbReference>
<reference evidence="11" key="1">
    <citation type="journal article" date="2019" name="Int. J. Syst. Evol. Microbiol.">
        <title>The Global Catalogue of Microorganisms (GCM) 10K type strain sequencing project: providing services to taxonomists for standard genome sequencing and annotation.</title>
        <authorList>
            <consortium name="The Broad Institute Genomics Platform"/>
            <consortium name="The Broad Institute Genome Sequencing Center for Infectious Disease"/>
            <person name="Wu L."/>
            <person name="Ma J."/>
        </authorList>
    </citation>
    <scope>NUCLEOTIDE SEQUENCE [LARGE SCALE GENOMIC DNA]</scope>
    <source>
        <strain evidence="11">CCM 8749</strain>
    </source>
</reference>
<dbReference type="InterPro" id="IPR007168">
    <property type="entry name" value="Phageshock_PspC_N"/>
</dbReference>
<comment type="caution">
    <text evidence="10">The sequence shown here is derived from an EMBL/GenBank/DDBJ whole genome shotgun (WGS) entry which is preliminary data.</text>
</comment>
<keyword evidence="2" id="KW-1003">Cell membrane</keyword>
<protein>
    <submittedName>
        <fullName evidence="10">PspC domain-containing protein</fullName>
    </submittedName>
</protein>
<evidence type="ECO:0000256" key="6">
    <source>
        <dbReference type="SAM" id="Coils"/>
    </source>
</evidence>
<dbReference type="PANTHER" id="PTHR33885">
    <property type="entry name" value="PHAGE SHOCK PROTEIN C"/>
    <property type="match status" value="1"/>
</dbReference>
<keyword evidence="4 8" id="KW-1133">Transmembrane helix</keyword>
<keyword evidence="6" id="KW-0175">Coiled coil</keyword>
<sequence>MSRLYRSTRDKKIFGLCGGLAESFNIDATILRLVVVISVFFSAGAVILLYIVASMVIPKEPTYQSNFAGMGSFQQNYPPGSNYGMNYQQPPYGAGGNGFQQSSHTYSGHRDKDQFDEMMTEIEKKALLKEIEELKKKLNQYESMKGDN</sequence>
<gene>
    <name evidence="10" type="ORF">ACFPXP_01315</name>
</gene>
<evidence type="ECO:0000313" key="10">
    <source>
        <dbReference type="EMBL" id="MFC5985114.1"/>
    </source>
</evidence>
<name>A0ABW1IJ94_9BACL</name>
<keyword evidence="5 8" id="KW-0472">Membrane</keyword>
<accession>A0ABW1IJ94</accession>
<dbReference type="InterPro" id="IPR052027">
    <property type="entry name" value="PspC"/>
</dbReference>
<dbReference type="Proteomes" id="UP001596250">
    <property type="component" value="Unassembled WGS sequence"/>
</dbReference>
<evidence type="ECO:0000259" key="9">
    <source>
        <dbReference type="Pfam" id="PF04024"/>
    </source>
</evidence>
<dbReference type="EMBL" id="JBHSQV010000007">
    <property type="protein sequence ID" value="MFC5985114.1"/>
    <property type="molecule type" value="Genomic_DNA"/>
</dbReference>
<evidence type="ECO:0000256" key="4">
    <source>
        <dbReference type="ARBA" id="ARBA00022989"/>
    </source>
</evidence>
<evidence type="ECO:0000256" key="8">
    <source>
        <dbReference type="SAM" id="Phobius"/>
    </source>
</evidence>
<dbReference type="PANTHER" id="PTHR33885:SF3">
    <property type="entry name" value="PHAGE SHOCK PROTEIN C"/>
    <property type="match status" value="1"/>
</dbReference>
<organism evidence="10 11">
    <name type="scientific">Marinicrinis lubricantis</name>
    <dbReference type="NCBI Taxonomy" id="2086470"/>
    <lineage>
        <taxon>Bacteria</taxon>
        <taxon>Bacillati</taxon>
        <taxon>Bacillota</taxon>
        <taxon>Bacilli</taxon>
        <taxon>Bacillales</taxon>
        <taxon>Paenibacillaceae</taxon>
    </lineage>
</organism>
<feature type="domain" description="Phage shock protein PspC N-terminal" evidence="9">
    <location>
        <begin position="3"/>
        <end position="60"/>
    </location>
</feature>
<feature type="transmembrane region" description="Helical" evidence="8">
    <location>
        <begin position="30"/>
        <end position="53"/>
    </location>
</feature>
<proteinExistence type="predicted"/>
<keyword evidence="11" id="KW-1185">Reference proteome</keyword>
<evidence type="ECO:0000256" key="5">
    <source>
        <dbReference type="ARBA" id="ARBA00023136"/>
    </source>
</evidence>
<evidence type="ECO:0000256" key="1">
    <source>
        <dbReference type="ARBA" id="ARBA00004162"/>
    </source>
</evidence>
<evidence type="ECO:0000313" key="11">
    <source>
        <dbReference type="Proteomes" id="UP001596250"/>
    </source>
</evidence>
<feature type="region of interest" description="Disordered" evidence="7">
    <location>
        <begin position="81"/>
        <end position="113"/>
    </location>
</feature>
<evidence type="ECO:0000256" key="7">
    <source>
        <dbReference type="SAM" id="MobiDB-lite"/>
    </source>
</evidence>